<name>A0ACC6VNV0_9EURY</name>
<accession>A0ACC6VNV0</accession>
<dbReference type="Proteomes" id="UP001589559">
    <property type="component" value="Unassembled WGS sequence"/>
</dbReference>
<comment type="caution">
    <text evidence="1">The sequence shown here is derived from an EMBL/GenBank/DDBJ whole genome shotgun (WGS) entry which is preliminary data.</text>
</comment>
<evidence type="ECO:0000313" key="1">
    <source>
        <dbReference type="EMBL" id="MFB9812728.1"/>
    </source>
</evidence>
<sequence>MMEGFESSGDWWVPGASSERVSGEVSFTPTEGVSLSLNGKLPFEGEQDEELLRMELSKDYPLLHGDLGQDGPVTVLNATITSAVSGGYSKSEEYLAQTMVVGEHLSENPSFERVDFFVDEIPAWTDASTVRPVIDRESVEEAVDFGEIEAVYAATGAEEYVADLGDLEVKLSNYSRISTGGNSTEMETVGVLRVIASDEASVNTLSECGDRALEYLSFAIGTGIYPDKVQLYTDLDQKPLDMYYTLLDYTKDRSSSGAEYLFRPTHTDFESTLQNWLNHCESASEVHQNYRLLIHRSNLSPRIRFLTTVIALEALYESKHPDETYLQEKEFDEIRSDIMEVVPDGTDIQAQMHGLLENVANDLSIKDKLVKLIESEQELIETFFDTGELASEARIQRNKVAHGSIEATPNEHYMLSKKLELVLEALLAREIGVPADHLPNALASRHQDLTDRLEINGDQAGF</sequence>
<reference evidence="1" key="1">
    <citation type="submission" date="2024-09" db="EMBL/GenBank/DDBJ databases">
        <authorList>
            <person name="Sun Q."/>
            <person name="Mori K."/>
        </authorList>
    </citation>
    <scope>NUCLEOTIDE SEQUENCE</scope>
    <source>
        <strain evidence="1">JCM 19018</strain>
    </source>
</reference>
<proteinExistence type="predicted"/>
<dbReference type="EMBL" id="JBHMAK010000012">
    <property type="protein sequence ID" value="MFB9812728.1"/>
    <property type="molecule type" value="Genomic_DNA"/>
</dbReference>
<protein>
    <submittedName>
        <fullName evidence="1">HEPN domain-containing protein</fullName>
    </submittedName>
</protein>
<keyword evidence="2" id="KW-1185">Reference proteome</keyword>
<evidence type="ECO:0000313" key="2">
    <source>
        <dbReference type="Proteomes" id="UP001589559"/>
    </source>
</evidence>
<organism evidence="1 2">
    <name type="scientific">Haloarcula sebkhae</name>
    <dbReference type="NCBI Taxonomy" id="932660"/>
    <lineage>
        <taxon>Archaea</taxon>
        <taxon>Methanobacteriati</taxon>
        <taxon>Methanobacteriota</taxon>
        <taxon>Stenosarchaea group</taxon>
        <taxon>Halobacteria</taxon>
        <taxon>Halobacteriales</taxon>
        <taxon>Haloarculaceae</taxon>
        <taxon>Haloarcula</taxon>
    </lineage>
</organism>
<gene>
    <name evidence="1" type="ORF">ACFFN7_15355</name>
</gene>